<sequence length="101" mass="11854">MESIESICKVHTLKVYQARETVDPSYDFFARFTYHTKDHRLTPDQIRVFCMCNMPVNPDHLMICCDTCREWFHPGCVSMSEDMVRRVTAWNCPECANSVRA</sequence>
<evidence type="ECO:0000259" key="5">
    <source>
        <dbReference type="PROSITE" id="PS50016"/>
    </source>
</evidence>
<dbReference type="AlphaFoldDB" id="A0A830HJP0"/>
<gene>
    <name evidence="6" type="ORF">PPROV_000633800</name>
</gene>
<dbReference type="InterPro" id="IPR011011">
    <property type="entry name" value="Znf_FYVE_PHD"/>
</dbReference>
<dbReference type="Pfam" id="PF00628">
    <property type="entry name" value="PHD"/>
    <property type="match status" value="1"/>
</dbReference>
<evidence type="ECO:0000256" key="1">
    <source>
        <dbReference type="ARBA" id="ARBA00022723"/>
    </source>
</evidence>
<dbReference type="InterPro" id="IPR013083">
    <property type="entry name" value="Znf_RING/FYVE/PHD"/>
</dbReference>
<keyword evidence="3" id="KW-0862">Zinc</keyword>
<organism evidence="6 7">
    <name type="scientific">Pycnococcus provasolii</name>
    <dbReference type="NCBI Taxonomy" id="41880"/>
    <lineage>
        <taxon>Eukaryota</taxon>
        <taxon>Viridiplantae</taxon>
        <taxon>Chlorophyta</taxon>
        <taxon>Pseudoscourfieldiophyceae</taxon>
        <taxon>Pseudoscourfieldiales</taxon>
        <taxon>Pycnococcaceae</taxon>
        <taxon>Pycnococcus</taxon>
    </lineage>
</organism>
<dbReference type="Proteomes" id="UP000660262">
    <property type="component" value="Unassembled WGS sequence"/>
</dbReference>
<dbReference type="InterPro" id="IPR019786">
    <property type="entry name" value="Zinc_finger_PHD-type_CS"/>
</dbReference>
<evidence type="ECO:0000256" key="4">
    <source>
        <dbReference type="PROSITE-ProRule" id="PRU00146"/>
    </source>
</evidence>
<protein>
    <recommendedName>
        <fullName evidence="5">PHD-type domain-containing protein</fullName>
    </recommendedName>
</protein>
<evidence type="ECO:0000256" key="2">
    <source>
        <dbReference type="ARBA" id="ARBA00022771"/>
    </source>
</evidence>
<dbReference type="PROSITE" id="PS50016">
    <property type="entry name" value="ZF_PHD_2"/>
    <property type="match status" value="1"/>
</dbReference>
<dbReference type="EMBL" id="BNJQ01000017">
    <property type="protein sequence ID" value="GHP07596.1"/>
    <property type="molecule type" value="Genomic_DNA"/>
</dbReference>
<keyword evidence="1" id="KW-0479">Metal-binding</keyword>
<dbReference type="Gene3D" id="3.30.40.10">
    <property type="entry name" value="Zinc/RING finger domain, C3HC4 (zinc finger)"/>
    <property type="match status" value="1"/>
</dbReference>
<accession>A0A830HJP0</accession>
<name>A0A830HJP0_9CHLO</name>
<evidence type="ECO:0000313" key="6">
    <source>
        <dbReference type="EMBL" id="GHP07596.1"/>
    </source>
</evidence>
<feature type="domain" description="PHD-type" evidence="5">
    <location>
        <begin position="47"/>
        <end position="98"/>
    </location>
</feature>
<keyword evidence="2 4" id="KW-0863">Zinc-finger</keyword>
<dbReference type="InterPro" id="IPR001965">
    <property type="entry name" value="Znf_PHD"/>
</dbReference>
<dbReference type="PANTHER" id="PTHR46364">
    <property type="entry name" value="OS08G0421900 PROTEIN"/>
    <property type="match status" value="1"/>
</dbReference>
<evidence type="ECO:0000256" key="3">
    <source>
        <dbReference type="ARBA" id="ARBA00022833"/>
    </source>
</evidence>
<comment type="caution">
    <text evidence="6">The sequence shown here is derived from an EMBL/GenBank/DDBJ whole genome shotgun (WGS) entry which is preliminary data.</text>
</comment>
<proteinExistence type="predicted"/>
<evidence type="ECO:0000313" key="7">
    <source>
        <dbReference type="Proteomes" id="UP000660262"/>
    </source>
</evidence>
<dbReference type="SMART" id="SM00249">
    <property type="entry name" value="PHD"/>
    <property type="match status" value="1"/>
</dbReference>
<dbReference type="PROSITE" id="PS01359">
    <property type="entry name" value="ZF_PHD_1"/>
    <property type="match status" value="1"/>
</dbReference>
<dbReference type="SUPFAM" id="SSF57903">
    <property type="entry name" value="FYVE/PHD zinc finger"/>
    <property type="match status" value="1"/>
</dbReference>
<reference evidence="6" key="1">
    <citation type="submission" date="2020-10" db="EMBL/GenBank/DDBJ databases">
        <title>Unveiling of a novel bifunctional photoreceptor, Dualchrome1, isolated from a cosmopolitan green alga.</title>
        <authorList>
            <person name="Suzuki S."/>
            <person name="Kawachi M."/>
        </authorList>
    </citation>
    <scope>NUCLEOTIDE SEQUENCE</scope>
    <source>
        <strain evidence="6">NIES 2893</strain>
    </source>
</reference>
<dbReference type="InterPro" id="IPR019787">
    <property type="entry name" value="Znf_PHD-finger"/>
</dbReference>
<keyword evidence="7" id="KW-1185">Reference proteome</keyword>
<dbReference type="GO" id="GO:0008270">
    <property type="term" value="F:zinc ion binding"/>
    <property type="evidence" value="ECO:0007669"/>
    <property type="project" value="UniProtKB-KW"/>
</dbReference>
<dbReference type="OrthoDB" id="436852at2759"/>